<sequence>MSKAAIFSAVGVGAAGVGGLGAYHLLKDKPSLPFVERIDTKERVILGTSADSHEAVWKVVIEEYKKDGNIKGIPRDGEVQKNLKEYCQSNRNSTSGSTAEFEQYKNYCTRENLMTKLSHSKRSWNSSKDPAKWTTSENTYKALEGNGGDLLIPKSSSGNINPSEVKVNEIMSHCETISLKPFINDQDADYKRGEKWCTVTNE</sequence>
<dbReference type="AlphaFoldDB" id="F6FIZ4"/>
<dbReference type="EMBL" id="CP002808">
    <property type="protein sequence ID" value="AEG73192.1"/>
    <property type="molecule type" value="Genomic_DNA"/>
</dbReference>
<dbReference type="HOGENOM" id="CLU_114919_0_0_14"/>
<protein>
    <submittedName>
        <fullName evidence="1">Uncharacterized protein</fullName>
    </submittedName>
</protein>
<name>F6FIZ4_MYCHI</name>
<dbReference type="STRING" id="859194.MHF_0935"/>
<dbReference type="BioCyc" id="MHAE859194:G1GR7-930-MONOMER"/>
<gene>
    <name evidence="1" type="ordered locus">MHF_0935</name>
</gene>
<accession>F6FIZ4</accession>
<organism evidence="1 2">
    <name type="scientific">Mycoplasma haemofelis (strain Ohio2)</name>
    <dbReference type="NCBI Taxonomy" id="859194"/>
    <lineage>
        <taxon>Bacteria</taxon>
        <taxon>Bacillati</taxon>
        <taxon>Mycoplasmatota</taxon>
        <taxon>Mollicutes</taxon>
        <taxon>Mycoplasmataceae</taxon>
        <taxon>Mycoplasma</taxon>
    </lineage>
</organism>
<dbReference type="KEGG" id="mhf:MHF_0935"/>
<reference key="2">
    <citation type="submission" date="2011-05" db="EMBL/GenBank/DDBJ databases">
        <title>The Genome of Mycoplasma haemofelis Strain Ohio2, a pathogenic hemoplasma of the cat.</title>
        <authorList>
            <person name="Santos A.P."/>
            <person name="Guimaraes A.M.S."/>
            <person name="SanMiguel P.J."/>
            <person name="Martin S.W."/>
            <person name="Messick J.B."/>
        </authorList>
    </citation>
    <scope>NUCLEOTIDE SEQUENCE</scope>
    <source>
        <strain>Ohio2</strain>
    </source>
</reference>
<reference evidence="1 2" key="1">
    <citation type="journal article" date="2011" name="J. Bacteriol.">
        <title>Complete genome sequences of two hemotropic Mycoplasmas, Mycoplasma haemofelis strain Ohio2 and Mycoplasma suis strain Illinois.</title>
        <authorList>
            <person name="Messick J.B."/>
            <person name="Santos A.P."/>
            <person name="Guimaraes A.M."/>
        </authorList>
    </citation>
    <scope>NUCLEOTIDE SEQUENCE [LARGE SCALE GENOMIC DNA]</scope>
    <source>
        <strain evidence="1 2">Ohio2</strain>
    </source>
</reference>
<dbReference type="Proteomes" id="UP000007952">
    <property type="component" value="Chromosome"/>
</dbReference>
<proteinExistence type="predicted"/>
<evidence type="ECO:0000313" key="1">
    <source>
        <dbReference type="EMBL" id="AEG73192.1"/>
    </source>
</evidence>
<evidence type="ECO:0000313" key="2">
    <source>
        <dbReference type="Proteomes" id="UP000007952"/>
    </source>
</evidence>